<dbReference type="PROSITE" id="PS50053">
    <property type="entry name" value="UBIQUITIN_2"/>
    <property type="match status" value="1"/>
</dbReference>
<gene>
    <name evidence="2" type="ORF">DVH24_013910</name>
</gene>
<evidence type="ECO:0000313" key="3">
    <source>
        <dbReference type="Proteomes" id="UP000290289"/>
    </source>
</evidence>
<accession>A0A498JH18</accession>
<dbReference type="PANTHER" id="PTHR10621:SF61">
    <property type="entry name" value="UBIQUITIN FAMILY PROTEIN"/>
    <property type="match status" value="1"/>
</dbReference>
<reference evidence="2 3" key="1">
    <citation type="submission" date="2018-10" db="EMBL/GenBank/DDBJ databases">
        <title>A high-quality apple genome assembly.</title>
        <authorList>
            <person name="Hu J."/>
        </authorList>
    </citation>
    <scope>NUCLEOTIDE SEQUENCE [LARGE SCALE GENOMIC DNA]</scope>
    <source>
        <strain evidence="3">cv. HFTH1</strain>
        <tissue evidence="2">Young leaf</tissue>
    </source>
</reference>
<dbReference type="SUPFAM" id="SSF54236">
    <property type="entry name" value="Ubiquitin-like"/>
    <property type="match status" value="1"/>
</dbReference>
<dbReference type="GO" id="GO:0043130">
    <property type="term" value="F:ubiquitin binding"/>
    <property type="evidence" value="ECO:0007669"/>
    <property type="project" value="TreeGrafter"/>
</dbReference>
<dbReference type="PANTHER" id="PTHR10621">
    <property type="entry name" value="UV EXCISION REPAIR PROTEIN RAD23"/>
    <property type="match status" value="1"/>
</dbReference>
<dbReference type="CDD" id="cd17039">
    <property type="entry name" value="Ubl_ubiquitin_like"/>
    <property type="match status" value="1"/>
</dbReference>
<sequence>MTMKVVVENLTGTLFYVQVGKEATVADLKREIEAQQKLPYHRLILILDTDSDDRHCSRLMNDDADGVLLVDYGVKDGSHVYVFLNPLDDGSTNHLFELNWCDSLLG</sequence>
<dbReference type="Gene3D" id="3.10.20.90">
    <property type="entry name" value="Phosphatidylinositol 3-kinase Catalytic Subunit, Chain A, domain 1"/>
    <property type="match status" value="1"/>
</dbReference>
<dbReference type="GO" id="GO:0043161">
    <property type="term" value="P:proteasome-mediated ubiquitin-dependent protein catabolic process"/>
    <property type="evidence" value="ECO:0007669"/>
    <property type="project" value="TreeGrafter"/>
</dbReference>
<keyword evidence="3" id="KW-1185">Reference proteome</keyword>
<proteinExistence type="predicted"/>
<organism evidence="2 3">
    <name type="scientific">Malus domestica</name>
    <name type="common">Apple</name>
    <name type="synonym">Pyrus malus</name>
    <dbReference type="NCBI Taxonomy" id="3750"/>
    <lineage>
        <taxon>Eukaryota</taxon>
        <taxon>Viridiplantae</taxon>
        <taxon>Streptophyta</taxon>
        <taxon>Embryophyta</taxon>
        <taxon>Tracheophyta</taxon>
        <taxon>Spermatophyta</taxon>
        <taxon>Magnoliopsida</taxon>
        <taxon>eudicotyledons</taxon>
        <taxon>Gunneridae</taxon>
        <taxon>Pentapetalae</taxon>
        <taxon>rosids</taxon>
        <taxon>fabids</taxon>
        <taxon>Rosales</taxon>
        <taxon>Rosaceae</taxon>
        <taxon>Amygdaloideae</taxon>
        <taxon>Maleae</taxon>
        <taxon>Malus</taxon>
    </lineage>
</organism>
<dbReference type="EMBL" id="RDQH01000333">
    <property type="protein sequence ID" value="RXH93334.1"/>
    <property type="molecule type" value="Genomic_DNA"/>
</dbReference>
<feature type="domain" description="Ubiquitin-like" evidence="1">
    <location>
        <begin position="3"/>
        <end position="85"/>
    </location>
</feature>
<dbReference type="GO" id="GO:0031593">
    <property type="term" value="F:polyubiquitin modification-dependent protein binding"/>
    <property type="evidence" value="ECO:0007669"/>
    <property type="project" value="TreeGrafter"/>
</dbReference>
<dbReference type="Pfam" id="PF14560">
    <property type="entry name" value="Ubiquitin_2"/>
    <property type="match status" value="1"/>
</dbReference>
<protein>
    <recommendedName>
        <fullName evidence="1">Ubiquitin-like domain-containing protein</fullName>
    </recommendedName>
</protein>
<dbReference type="InterPro" id="IPR029071">
    <property type="entry name" value="Ubiquitin-like_domsf"/>
</dbReference>
<dbReference type="GO" id="GO:0005829">
    <property type="term" value="C:cytosol"/>
    <property type="evidence" value="ECO:0007669"/>
    <property type="project" value="TreeGrafter"/>
</dbReference>
<dbReference type="AlphaFoldDB" id="A0A498JH18"/>
<dbReference type="GO" id="GO:0070628">
    <property type="term" value="F:proteasome binding"/>
    <property type="evidence" value="ECO:0007669"/>
    <property type="project" value="TreeGrafter"/>
</dbReference>
<dbReference type="GO" id="GO:0005654">
    <property type="term" value="C:nucleoplasm"/>
    <property type="evidence" value="ECO:0007669"/>
    <property type="project" value="TreeGrafter"/>
</dbReference>
<dbReference type="InterPro" id="IPR000626">
    <property type="entry name" value="Ubiquitin-like_dom"/>
</dbReference>
<name>A0A498JH18_MALDO</name>
<dbReference type="Proteomes" id="UP000290289">
    <property type="component" value="Chromosome 7"/>
</dbReference>
<comment type="caution">
    <text evidence="2">The sequence shown here is derived from an EMBL/GenBank/DDBJ whole genome shotgun (WGS) entry which is preliminary data.</text>
</comment>
<evidence type="ECO:0000313" key="2">
    <source>
        <dbReference type="EMBL" id="RXH93334.1"/>
    </source>
</evidence>
<evidence type="ECO:0000259" key="1">
    <source>
        <dbReference type="PROSITE" id="PS50053"/>
    </source>
</evidence>